<evidence type="ECO:0000256" key="3">
    <source>
        <dbReference type="ARBA" id="ARBA00022553"/>
    </source>
</evidence>
<accession>A0A9X5I3B1</accession>
<dbReference type="PROSITE" id="PS50110">
    <property type="entry name" value="RESPONSE_REGULATORY"/>
    <property type="match status" value="1"/>
</dbReference>
<feature type="modified residue" description="4-aspartylphosphate" evidence="6">
    <location>
        <position position="52"/>
    </location>
</feature>
<keyword evidence="10" id="KW-1185">Reference proteome</keyword>
<dbReference type="InterPro" id="IPR036097">
    <property type="entry name" value="HisK_dim/P_sf"/>
</dbReference>
<dbReference type="SUPFAM" id="SSF52172">
    <property type="entry name" value="CheY-like"/>
    <property type="match status" value="1"/>
</dbReference>
<evidence type="ECO:0000313" key="10">
    <source>
        <dbReference type="Proteomes" id="UP000031532"/>
    </source>
</evidence>
<dbReference type="CDD" id="cd00075">
    <property type="entry name" value="HATPase"/>
    <property type="match status" value="1"/>
</dbReference>
<name>A0A9X5I3B1_9CYAN</name>
<dbReference type="InterPro" id="IPR003594">
    <property type="entry name" value="HATPase_dom"/>
</dbReference>
<feature type="domain" description="Histidine kinase" evidence="7">
    <location>
        <begin position="143"/>
        <end position="363"/>
    </location>
</feature>
<dbReference type="GO" id="GO:0000155">
    <property type="term" value="F:phosphorelay sensor kinase activity"/>
    <property type="evidence" value="ECO:0007669"/>
    <property type="project" value="InterPro"/>
</dbReference>
<keyword evidence="4" id="KW-0808">Transferase</keyword>
<dbReference type="Gene3D" id="1.10.287.130">
    <property type="match status" value="1"/>
</dbReference>
<dbReference type="InterPro" id="IPR036890">
    <property type="entry name" value="HATPase_C_sf"/>
</dbReference>
<dbReference type="SUPFAM" id="SSF55874">
    <property type="entry name" value="ATPase domain of HSP90 chaperone/DNA topoisomerase II/histidine kinase"/>
    <property type="match status" value="1"/>
</dbReference>
<evidence type="ECO:0000313" key="9">
    <source>
        <dbReference type="EMBL" id="NHC33631.1"/>
    </source>
</evidence>
<protein>
    <recommendedName>
        <fullName evidence="2">histidine kinase</fullName>
        <ecNumber evidence="2">2.7.13.3</ecNumber>
    </recommendedName>
</protein>
<evidence type="ECO:0000256" key="5">
    <source>
        <dbReference type="ARBA" id="ARBA00023012"/>
    </source>
</evidence>
<gene>
    <name evidence="9" type="ORF">QH73_0002965</name>
</gene>
<dbReference type="SMART" id="SM00387">
    <property type="entry name" value="HATPase_c"/>
    <property type="match status" value="1"/>
</dbReference>
<dbReference type="InterPro" id="IPR011006">
    <property type="entry name" value="CheY-like_superfamily"/>
</dbReference>
<comment type="caution">
    <text evidence="9">The sequence shown here is derived from an EMBL/GenBank/DDBJ whole genome shotgun (WGS) entry which is preliminary data.</text>
</comment>
<dbReference type="PANTHER" id="PTHR43547">
    <property type="entry name" value="TWO-COMPONENT HISTIDINE KINASE"/>
    <property type="match status" value="1"/>
</dbReference>
<evidence type="ECO:0000259" key="7">
    <source>
        <dbReference type="PROSITE" id="PS50109"/>
    </source>
</evidence>
<evidence type="ECO:0000256" key="1">
    <source>
        <dbReference type="ARBA" id="ARBA00000085"/>
    </source>
</evidence>
<reference evidence="9 10" key="1">
    <citation type="journal article" date="2015" name="Genome Announc.">
        <title>Draft Genome Sequence of the Terrestrial Cyanobacterium Scytonema millei VB511283, Isolated from Eastern India.</title>
        <authorList>
            <person name="Sen D."/>
            <person name="Chandrababunaidu M.M."/>
            <person name="Singh D."/>
            <person name="Sanghi N."/>
            <person name="Ghorai A."/>
            <person name="Mishra G.P."/>
            <person name="Madduluri M."/>
            <person name="Adhikary S.P."/>
            <person name="Tripathy S."/>
        </authorList>
    </citation>
    <scope>NUCLEOTIDE SEQUENCE [LARGE SCALE GENOMIC DNA]</scope>
    <source>
        <strain evidence="9 10">VB511283</strain>
    </source>
</reference>
<dbReference type="Pfam" id="PF00072">
    <property type="entry name" value="Response_reg"/>
    <property type="match status" value="1"/>
</dbReference>
<organism evidence="9 10">
    <name type="scientific">Scytonema millei VB511283</name>
    <dbReference type="NCBI Taxonomy" id="1245923"/>
    <lineage>
        <taxon>Bacteria</taxon>
        <taxon>Bacillati</taxon>
        <taxon>Cyanobacteriota</taxon>
        <taxon>Cyanophyceae</taxon>
        <taxon>Nostocales</taxon>
        <taxon>Scytonemataceae</taxon>
        <taxon>Scytonema</taxon>
    </lineage>
</organism>
<dbReference type="Gene3D" id="3.40.50.2300">
    <property type="match status" value="1"/>
</dbReference>
<dbReference type="SUPFAM" id="SSF47384">
    <property type="entry name" value="Homodimeric domain of signal transducing histidine kinase"/>
    <property type="match status" value="1"/>
</dbReference>
<dbReference type="InterPro" id="IPR005467">
    <property type="entry name" value="His_kinase_dom"/>
</dbReference>
<dbReference type="Proteomes" id="UP000031532">
    <property type="component" value="Unassembled WGS sequence"/>
</dbReference>
<keyword evidence="4" id="KW-0418">Kinase</keyword>
<dbReference type="OrthoDB" id="9812260at2"/>
<evidence type="ECO:0000256" key="6">
    <source>
        <dbReference type="PROSITE-ProRule" id="PRU00169"/>
    </source>
</evidence>
<dbReference type="PROSITE" id="PS50109">
    <property type="entry name" value="HIS_KIN"/>
    <property type="match status" value="1"/>
</dbReference>
<proteinExistence type="predicted"/>
<feature type="domain" description="Response regulatory" evidence="8">
    <location>
        <begin position="3"/>
        <end position="119"/>
    </location>
</feature>
<dbReference type="RefSeq" id="WP_039715166.1">
    <property type="nucleotide sequence ID" value="NZ_JTJC03000001.1"/>
</dbReference>
<comment type="catalytic activity">
    <reaction evidence="1">
        <text>ATP + protein L-histidine = ADP + protein N-phospho-L-histidine.</text>
        <dbReference type="EC" id="2.7.13.3"/>
    </reaction>
</comment>
<evidence type="ECO:0000256" key="2">
    <source>
        <dbReference type="ARBA" id="ARBA00012438"/>
    </source>
</evidence>
<dbReference type="PANTHER" id="PTHR43547:SF2">
    <property type="entry name" value="HYBRID SIGNAL TRANSDUCTION HISTIDINE KINASE C"/>
    <property type="match status" value="1"/>
</dbReference>
<evidence type="ECO:0000256" key="4">
    <source>
        <dbReference type="ARBA" id="ARBA00022777"/>
    </source>
</evidence>
<dbReference type="SMART" id="SM00448">
    <property type="entry name" value="REC"/>
    <property type="match status" value="1"/>
</dbReference>
<dbReference type="Gene3D" id="3.30.565.10">
    <property type="entry name" value="Histidine kinase-like ATPase, C-terminal domain"/>
    <property type="match status" value="1"/>
</dbReference>
<sequence>MSRILVIEDELSVRENILARLEAEGFDTLDAENGLKGYQMALAHKPDLIICDVMMPEMDGYGVLTMVRQNPLTASTPFIFLTAKADKLDVRQGMEMGADDYISKPFTRTELLGAIAARLQKQAFVAQQSEKKLAELRRSITDALPQELLLPLSEVLSFSKVLVESYDTIKPQELLETAQNLHNSSQRLQRMIENFIMYAQIELLATNPEELQALRSCQTLNPSDIIFAIAIQKAKQYQREADLILQVANSNVKIAKRDLKKAIEEIIDNAFKFSEAGTSVHVKAATEKDGFKISITNYGRAMSNEQIASIGGYMQFERKFYDQQGLGLGLILAKRITELHGGKLFIESGGTEVKTTVSVLLQR</sequence>
<evidence type="ECO:0000259" key="8">
    <source>
        <dbReference type="PROSITE" id="PS50110"/>
    </source>
</evidence>
<dbReference type="InterPro" id="IPR001789">
    <property type="entry name" value="Sig_transdc_resp-reg_receiver"/>
</dbReference>
<keyword evidence="3 6" id="KW-0597">Phosphoprotein</keyword>
<dbReference type="AlphaFoldDB" id="A0A9X5I3B1"/>
<dbReference type="CDD" id="cd17574">
    <property type="entry name" value="REC_OmpR"/>
    <property type="match status" value="1"/>
</dbReference>
<dbReference type="EC" id="2.7.13.3" evidence="2"/>
<dbReference type="Pfam" id="PF02518">
    <property type="entry name" value="HATPase_c"/>
    <property type="match status" value="1"/>
</dbReference>
<keyword evidence="5" id="KW-0902">Two-component regulatory system</keyword>
<dbReference type="EMBL" id="JTJC03000001">
    <property type="protein sequence ID" value="NHC33631.1"/>
    <property type="molecule type" value="Genomic_DNA"/>
</dbReference>